<gene>
    <name evidence="2" type="ORF">J2Z21_005563</name>
</gene>
<sequence length="128" mass="13880">MRSLPPRGGRRGDVRAEARDLDEHDGVVRAGVTTSCREYGERKGALVECSGDEVPQVVRLARDPGARDGYRVVSREEAPDGAGNAQWVEDHFSLFGEPGPADRAPSTELEADARRHFGLPADAPVRDC</sequence>
<comment type="caution">
    <text evidence="2">The sequence shown here is derived from an EMBL/GenBank/DDBJ whole genome shotgun (WGS) entry which is preliminary data.</text>
</comment>
<keyword evidence="3" id="KW-1185">Reference proteome</keyword>
<accession>A0ABS4LZL3</accession>
<organism evidence="2 3">
    <name type="scientific">Streptomyces griseochromogenes</name>
    <dbReference type="NCBI Taxonomy" id="68214"/>
    <lineage>
        <taxon>Bacteria</taxon>
        <taxon>Bacillati</taxon>
        <taxon>Actinomycetota</taxon>
        <taxon>Actinomycetes</taxon>
        <taxon>Kitasatosporales</taxon>
        <taxon>Streptomycetaceae</taxon>
        <taxon>Streptomyces</taxon>
    </lineage>
</organism>
<feature type="region of interest" description="Disordered" evidence="1">
    <location>
        <begin position="1"/>
        <end position="23"/>
    </location>
</feature>
<evidence type="ECO:0000313" key="2">
    <source>
        <dbReference type="EMBL" id="MBP2052576.1"/>
    </source>
</evidence>
<protein>
    <submittedName>
        <fullName evidence="2">Uncharacterized protein</fullName>
    </submittedName>
</protein>
<reference evidence="2 3" key="1">
    <citation type="submission" date="2021-03" db="EMBL/GenBank/DDBJ databases">
        <title>Genomic Encyclopedia of Type Strains, Phase IV (KMG-IV): sequencing the most valuable type-strain genomes for metagenomic binning, comparative biology and taxonomic classification.</title>
        <authorList>
            <person name="Goeker M."/>
        </authorList>
    </citation>
    <scope>NUCLEOTIDE SEQUENCE [LARGE SCALE GENOMIC DNA]</scope>
    <source>
        <strain evidence="2 3">DSM 40499</strain>
    </source>
</reference>
<feature type="compositionally biased region" description="Basic and acidic residues" evidence="1">
    <location>
        <begin position="10"/>
        <end position="23"/>
    </location>
</feature>
<proteinExistence type="predicted"/>
<evidence type="ECO:0000313" key="3">
    <source>
        <dbReference type="Proteomes" id="UP001519309"/>
    </source>
</evidence>
<dbReference type="Proteomes" id="UP001519309">
    <property type="component" value="Unassembled WGS sequence"/>
</dbReference>
<dbReference type="RefSeq" id="WP_159400216.1">
    <property type="nucleotide sequence ID" value="NZ_CP016279.1"/>
</dbReference>
<name>A0ABS4LZL3_9ACTN</name>
<evidence type="ECO:0000256" key="1">
    <source>
        <dbReference type="SAM" id="MobiDB-lite"/>
    </source>
</evidence>
<dbReference type="EMBL" id="JAGGLP010000012">
    <property type="protein sequence ID" value="MBP2052576.1"/>
    <property type="molecule type" value="Genomic_DNA"/>
</dbReference>